<dbReference type="Gene3D" id="3.40.50.450">
    <property type="match status" value="1"/>
</dbReference>
<dbReference type="GO" id="GO:0016787">
    <property type="term" value="F:hydrolase activity"/>
    <property type="evidence" value="ECO:0007669"/>
    <property type="project" value="UniProtKB-KW"/>
</dbReference>
<dbReference type="AlphaFoldDB" id="S4W7R4"/>
<reference evidence="2" key="1">
    <citation type="journal article" date="2014" name="ISME J.">
        <title>Genomic properties of Marine Group A bacteria indicate a role in the marine sulfur cycle.</title>
        <authorList>
            <person name="Wright J.J."/>
            <person name="Mewis K."/>
            <person name="Hanson N.W."/>
            <person name="Konwar K.M."/>
            <person name="Maas K.R."/>
            <person name="Hallam S.J."/>
        </authorList>
    </citation>
    <scope>NUCLEOTIDE SEQUENCE</scope>
</reference>
<dbReference type="Pfam" id="PF03641">
    <property type="entry name" value="Lysine_decarbox"/>
    <property type="match status" value="1"/>
</dbReference>
<dbReference type="NCBIfam" id="TIGR00730">
    <property type="entry name" value="Rossman fold protein, TIGR00730 family"/>
    <property type="match status" value="1"/>
</dbReference>
<accession>S4W7R4</accession>
<keyword evidence="1" id="KW-0378">Hydrolase</keyword>
<proteinExistence type="inferred from homology"/>
<dbReference type="GO" id="GO:0009691">
    <property type="term" value="P:cytokinin biosynthetic process"/>
    <property type="evidence" value="ECO:0007669"/>
    <property type="project" value="UniProtKB-UniRule"/>
</dbReference>
<dbReference type="InterPro" id="IPR031100">
    <property type="entry name" value="LOG_fam"/>
</dbReference>
<comment type="similarity">
    <text evidence="1">Belongs to the LOG family.</text>
</comment>
<organism evidence="2">
    <name type="scientific">uncultured bacterium FPPP_13C3</name>
    <dbReference type="NCBI Taxonomy" id="1343845"/>
    <lineage>
        <taxon>Bacteria</taxon>
        <taxon>environmental samples</taxon>
    </lineage>
</organism>
<dbReference type="PANTHER" id="PTHR43393">
    <property type="entry name" value="CYTOKININ RIBOSIDE 5'-MONOPHOSPHATE PHOSPHORIBOHYDROLASE"/>
    <property type="match status" value="1"/>
</dbReference>
<dbReference type="EC" id="3.2.2.n1" evidence="1"/>
<name>S4W7R4_9BACT</name>
<keyword evidence="1" id="KW-0203">Cytokinin biosynthesis</keyword>
<evidence type="ECO:0000256" key="1">
    <source>
        <dbReference type="RuleBase" id="RU363015"/>
    </source>
</evidence>
<dbReference type="SUPFAM" id="SSF102405">
    <property type="entry name" value="MCP/YpsA-like"/>
    <property type="match status" value="1"/>
</dbReference>
<evidence type="ECO:0000313" key="2">
    <source>
        <dbReference type="EMBL" id="AGO87969.1"/>
    </source>
</evidence>
<dbReference type="PANTHER" id="PTHR43393:SF3">
    <property type="entry name" value="LYSINE DECARBOXYLASE-LIKE PROTEIN"/>
    <property type="match status" value="1"/>
</dbReference>
<dbReference type="InterPro" id="IPR005269">
    <property type="entry name" value="LOG"/>
</dbReference>
<dbReference type="GO" id="GO:0005829">
    <property type="term" value="C:cytosol"/>
    <property type="evidence" value="ECO:0007669"/>
    <property type="project" value="TreeGrafter"/>
</dbReference>
<protein>
    <recommendedName>
        <fullName evidence="1">Cytokinin riboside 5'-monophosphate phosphoribohydrolase</fullName>
        <ecNumber evidence="1">3.2.2.n1</ecNumber>
    </recommendedName>
</protein>
<dbReference type="InterPro" id="IPR052341">
    <property type="entry name" value="LOG_family_nucleotidases"/>
</dbReference>
<dbReference type="EMBL" id="KF170421">
    <property type="protein sequence ID" value="AGO87969.1"/>
    <property type="molecule type" value="Genomic_DNA"/>
</dbReference>
<sequence>MNKDNKDQNKENKDRFYYNKEFLGSPDGRSVRLLSEYYGPFQRFKRNNIQDTVVFFGSARLKSKEDATAALNNAPKNISKKKKKILETDLDMSFYYESARELSYKMTKWSKKLKYKKKRFIVTSGGGPGIMEAANRGATEAKGLAVGLSISLPFEKSGNEWISDDLEINFHYFFMRKFWFLYLAKAMVVWPGGVGTLDEVMEALTLIQTKKLRKKIPIVLFDSHFWNKVVNWDFLVEKGVISKSDLDLFHISDSVDDAYKYLSKKIRATHLSGPNF</sequence>